<dbReference type="GO" id="GO:0016887">
    <property type="term" value="F:ATP hydrolysis activity"/>
    <property type="evidence" value="ECO:0007669"/>
    <property type="project" value="InterPro"/>
</dbReference>
<dbReference type="SMART" id="SM00968">
    <property type="entry name" value="SMC_hinge"/>
    <property type="match status" value="1"/>
</dbReference>
<evidence type="ECO:0000313" key="9">
    <source>
        <dbReference type="EMBL" id="PTL39653.1"/>
    </source>
</evidence>
<dbReference type="GO" id="GO:0003677">
    <property type="term" value="F:DNA binding"/>
    <property type="evidence" value="ECO:0007669"/>
    <property type="project" value="UniProtKB-UniRule"/>
</dbReference>
<dbReference type="GO" id="GO:0005524">
    <property type="term" value="F:ATP binding"/>
    <property type="evidence" value="ECO:0007669"/>
    <property type="project" value="UniProtKB-UniRule"/>
</dbReference>
<keyword evidence="5 7" id="KW-0175">Coiled coil</keyword>
<dbReference type="SUPFAM" id="SSF52540">
    <property type="entry name" value="P-loop containing nucleoside triphosphate hydrolases"/>
    <property type="match status" value="2"/>
</dbReference>
<keyword evidence="4 7" id="KW-0067">ATP-binding</keyword>
<keyword evidence="6 7" id="KW-0238">DNA-binding</keyword>
<dbReference type="HAMAP" id="MF_01894">
    <property type="entry name" value="Smc_prok"/>
    <property type="match status" value="1"/>
</dbReference>
<comment type="caution">
    <text evidence="9">The sequence shown here is derived from an EMBL/GenBank/DDBJ whole genome shotgun (WGS) entry which is preliminary data.</text>
</comment>
<comment type="subcellular location">
    <subcellularLocation>
        <location evidence="1 7">Cytoplasm</location>
    </subcellularLocation>
</comment>
<comment type="domain">
    <text evidence="7">Contains large globular domains required for ATP hydrolysis at each terminus and a third globular domain forming a flexible hinge near the middle of the molecule. These domains are separated by coiled-coil structures.</text>
</comment>
<dbReference type="GO" id="GO:0005737">
    <property type="term" value="C:cytoplasm"/>
    <property type="evidence" value="ECO:0007669"/>
    <property type="project" value="UniProtKB-SubCell"/>
</dbReference>
<dbReference type="Gene3D" id="3.30.70.1620">
    <property type="match status" value="1"/>
</dbReference>
<dbReference type="Pfam" id="PF06470">
    <property type="entry name" value="SMC_hinge"/>
    <property type="match status" value="1"/>
</dbReference>
<keyword evidence="3 7" id="KW-0547">Nucleotide-binding</keyword>
<dbReference type="FunFam" id="3.40.50.300:FF:000901">
    <property type="entry name" value="Chromosome partition protein Smc"/>
    <property type="match status" value="1"/>
</dbReference>
<dbReference type="PANTHER" id="PTHR43977">
    <property type="entry name" value="STRUCTURAL MAINTENANCE OF CHROMOSOMES PROTEIN 3"/>
    <property type="match status" value="1"/>
</dbReference>
<feature type="coiled-coil region" evidence="7">
    <location>
        <begin position="167"/>
        <end position="454"/>
    </location>
</feature>
<gene>
    <name evidence="7 9" type="primary">smc</name>
    <name evidence="9" type="ORF">C6Y45_04860</name>
</gene>
<feature type="binding site" evidence="7">
    <location>
        <begin position="32"/>
        <end position="39"/>
    </location>
    <ligand>
        <name>ATP</name>
        <dbReference type="ChEBI" id="CHEBI:30616"/>
    </ligand>
</feature>
<keyword evidence="2 7" id="KW-0963">Cytoplasm</keyword>
<evidence type="ECO:0000256" key="3">
    <source>
        <dbReference type="ARBA" id="ARBA00022741"/>
    </source>
</evidence>
<dbReference type="InterPro" id="IPR027417">
    <property type="entry name" value="P-loop_NTPase"/>
</dbReference>
<comment type="subunit">
    <text evidence="7">Homodimer.</text>
</comment>
<dbReference type="Gene3D" id="3.40.50.300">
    <property type="entry name" value="P-loop containing nucleotide triphosphate hydrolases"/>
    <property type="match status" value="2"/>
</dbReference>
<dbReference type="InterPro" id="IPR024704">
    <property type="entry name" value="SMC"/>
</dbReference>
<sequence>MFLKRLELAGFKSFADLVHVEFEEGVTAVVGPNGSGKSNISDAVRWVLGEQSARNLRGAKMEDVIFSGSETRPPLNMAEISLILNNEQQKLAVDYTEVAVTRRVFRTGDSEYLINGQSCRLKDIIDLFMDSGIGRESFSIIGQGRVEEILSSKAEDRRAIFEEAAGVRKYKQRKQQSEKKLLDTEENLKRVRDILHELDAQVQPLEEQASAAKEYLAQKEELKQIEAAVLVHEVKEKHKEWTAEKEKLEELETRKARHESKISKIEEKQVSARKLMRTLDKEVEKQQHDLLEISEEVEKQEGLKELWKERKKHYSQNRQQYRREIEVLQQKRSVLDESLKREESVLKKTVSELDNTKAELRKVQEKLNELGENKEQQLEELKSKYIDLLNEKTSLDNERRYTEEQILKAEEYLNRREKENADVLKQRQAFEQKLQEKENKHKAAKEKVEALTSRWYEKKKAFESMLRQNEEKESLYYEGLRHLQQMEAKRDTLESMQQEYTGFFTGVKHILKERDRDFSGVRGAVAELISVPEKLGRAVETALGASQQHVVVENEAAGRKAIQYLKSKNLGRATFLPLDTVKSRFISETDLDKVRKFDAFTGVASELVETEDKYRHVMRHLLGNVLIASDLQSAESLAKAVNYRYRIVTLEGDILNPGGSMTGGSLHKKQTQLLGRQKELESLKEKISSMNEKTTELEAGVRAWKSKRKELENELQEIKQSGEKNRDEELRMKTELEEFRVTGSSLQEKLRIYDMETKETMEEQHNRKHNLQKLTREVDQLNRKLESMDEKIRKLSENREKEETDKAQLVQRSTSLQVTYAKEEEQAANQQENLQRIRRELKELSEEIAEKDEANSLLEAELNERSSDASSVEDILMEKKARKSELASKLKNLRENRTEQEKRLQEVESELKENASQDTYLQEQIHNRQLEVNRLDMELDHRLNHLQQEYELSFQAAEQRYRLSLPLEEAQSKVRLLKMGISELGEVNTGAIDEFERVKERFDFLNGQKEDLEEAKATLTNIIREMDDEMVSRFEYTFNSIQQHFQSVFRDLFGGGNAALELTNSGDLLHTGVEISAQPPGKKLQNLALLSGGERALTAIALLFSILKARPVPFCVLDEVEAALDEANVSRFAEFLKDFSCDTQFVVVTHRKGTMEKADALYGVTMQESGISNLVSVKLEESKELVGTGSSKEE</sequence>
<dbReference type="Pfam" id="PF02463">
    <property type="entry name" value="SMC_N"/>
    <property type="match status" value="1"/>
</dbReference>
<dbReference type="CDD" id="cd03278">
    <property type="entry name" value="ABC_SMC_barmotin"/>
    <property type="match status" value="2"/>
</dbReference>
<feature type="coiled-coil region" evidence="7">
    <location>
        <begin position="764"/>
        <end position="917"/>
    </location>
</feature>
<dbReference type="FunFam" id="3.40.50.300:FF:000984">
    <property type="entry name" value="Chromosome partition protein Smc"/>
    <property type="match status" value="1"/>
</dbReference>
<dbReference type="GO" id="GO:0005694">
    <property type="term" value="C:chromosome"/>
    <property type="evidence" value="ECO:0007669"/>
    <property type="project" value="InterPro"/>
</dbReference>
<dbReference type="InterPro" id="IPR036277">
    <property type="entry name" value="SMC_hinge_sf"/>
</dbReference>
<dbReference type="GO" id="GO:0006260">
    <property type="term" value="P:DNA replication"/>
    <property type="evidence" value="ECO:0007669"/>
    <property type="project" value="UniProtKB-UniRule"/>
</dbReference>
<dbReference type="InterPro" id="IPR003395">
    <property type="entry name" value="RecF/RecN/SMC_N"/>
</dbReference>
<evidence type="ECO:0000259" key="8">
    <source>
        <dbReference type="SMART" id="SM00968"/>
    </source>
</evidence>
<feature type="coiled-coil region" evidence="7">
    <location>
        <begin position="673"/>
        <end position="731"/>
    </location>
</feature>
<dbReference type="SUPFAM" id="SSF75553">
    <property type="entry name" value="Smc hinge domain"/>
    <property type="match status" value="1"/>
</dbReference>
<comment type="function">
    <text evidence="7">Required for chromosome condensation and partitioning.</text>
</comment>
<organism evidence="9 10">
    <name type="scientific">Alkalicoccus saliphilus</name>
    <dbReference type="NCBI Taxonomy" id="200989"/>
    <lineage>
        <taxon>Bacteria</taxon>
        <taxon>Bacillati</taxon>
        <taxon>Bacillota</taxon>
        <taxon>Bacilli</taxon>
        <taxon>Bacillales</taxon>
        <taxon>Bacillaceae</taxon>
        <taxon>Alkalicoccus</taxon>
    </lineage>
</organism>
<dbReference type="PIRSF" id="PIRSF005719">
    <property type="entry name" value="SMC"/>
    <property type="match status" value="1"/>
</dbReference>
<dbReference type="EMBL" id="PZJJ01000005">
    <property type="protein sequence ID" value="PTL39653.1"/>
    <property type="molecule type" value="Genomic_DNA"/>
</dbReference>
<evidence type="ECO:0000313" key="10">
    <source>
        <dbReference type="Proteomes" id="UP000240509"/>
    </source>
</evidence>
<accession>A0A2T4U8C5</accession>
<feature type="domain" description="SMC hinge" evidence="8">
    <location>
        <begin position="519"/>
        <end position="638"/>
    </location>
</feature>
<evidence type="ECO:0000256" key="4">
    <source>
        <dbReference type="ARBA" id="ARBA00022840"/>
    </source>
</evidence>
<dbReference type="Gene3D" id="1.20.1060.20">
    <property type="match status" value="1"/>
</dbReference>
<feature type="coiled-coil region" evidence="7">
    <location>
        <begin position="995"/>
        <end position="1029"/>
    </location>
</feature>
<comment type="similarity">
    <text evidence="7">Belongs to the SMC family.</text>
</comment>
<reference evidence="9 10" key="1">
    <citation type="submission" date="2018-03" db="EMBL/GenBank/DDBJ databases">
        <title>Alkalicoccus saliphilus sp. nov., isolated from a mineral pool.</title>
        <authorList>
            <person name="Zhao B."/>
        </authorList>
    </citation>
    <scope>NUCLEOTIDE SEQUENCE [LARGE SCALE GENOMIC DNA]</scope>
    <source>
        <strain evidence="9 10">6AG</strain>
    </source>
</reference>
<dbReference type="GO" id="GO:0030261">
    <property type="term" value="P:chromosome condensation"/>
    <property type="evidence" value="ECO:0007669"/>
    <property type="project" value="InterPro"/>
</dbReference>
<evidence type="ECO:0000256" key="5">
    <source>
        <dbReference type="ARBA" id="ARBA00023054"/>
    </source>
</evidence>
<name>A0A2T4U8C5_9BACI</name>
<dbReference type="Proteomes" id="UP000240509">
    <property type="component" value="Unassembled WGS sequence"/>
</dbReference>
<proteinExistence type="inferred from homology"/>
<dbReference type="OrthoDB" id="9808768at2"/>
<evidence type="ECO:0000256" key="6">
    <source>
        <dbReference type="ARBA" id="ARBA00023125"/>
    </source>
</evidence>
<dbReference type="NCBIfam" id="TIGR02168">
    <property type="entry name" value="SMC_prok_B"/>
    <property type="match status" value="1"/>
</dbReference>
<evidence type="ECO:0000256" key="1">
    <source>
        <dbReference type="ARBA" id="ARBA00004496"/>
    </source>
</evidence>
<dbReference type="AlphaFoldDB" id="A0A2T4U8C5"/>
<evidence type="ECO:0000256" key="2">
    <source>
        <dbReference type="ARBA" id="ARBA00022490"/>
    </source>
</evidence>
<keyword evidence="10" id="KW-1185">Reference proteome</keyword>
<dbReference type="RefSeq" id="WP_107583910.1">
    <property type="nucleotide sequence ID" value="NZ_PZJJ01000005.1"/>
</dbReference>
<evidence type="ECO:0000256" key="7">
    <source>
        <dbReference type="HAMAP-Rule" id="MF_01894"/>
    </source>
</evidence>
<dbReference type="GO" id="GO:0007059">
    <property type="term" value="P:chromosome segregation"/>
    <property type="evidence" value="ECO:0007669"/>
    <property type="project" value="UniProtKB-UniRule"/>
</dbReference>
<dbReference type="InterPro" id="IPR010935">
    <property type="entry name" value="SMC_hinge"/>
</dbReference>
<protein>
    <recommendedName>
        <fullName evidence="7">Chromosome partition protein Smc</fullName>
    </recommendedName>
</protein>
<dbReference type="InterPro" id="IPR011890">
    <property type="entry name" value="SMC_prok"/>
</dbReference>
<dbReference type="GO" id="GO:0007062">
    <property type="term" value="P:sister chromatid cohesion"/>
    <property type="evidence" value="ECO:0007669"/>
    <property type="project" value="InterPro"/>
</dbReference>